<sequence>MDGEGVGGLLERLEEFVGSGGGGGWDDKCELKAGVGSDALVTWLNRCTEILRKEPNVLEISSERMIIVGDLHGHLMDLVKVVNSFVDFALNDANCFSSKSSGGTSAKYKSCSPLIFLGDYVDRGAESCEVLALLSCLKIAFPDRIFLLRGNHESRTMVQKTYKEGRSFSSECTQKFGDVHGHSVLNAGLKWFDALPLVAIAQPKDSALRFWCCHGGISPKMASVEIVHKIERFSADHSGIIAGPFCDLIWSDPLDESHAHALSDKDFAEFLEIDFMGNPPRGCGYFYGYALVEEFLRRNKLTGIVRGHQVPLRGYREHFRDHRVRKLEHPPVVTLFTASNYCGTYGNTGAVGIITADGIQPVLLDEYLETEEDERQAEVQYRKAMEDDAVNEINPAWNRLKLLLETKARLNAVMKASSRSNAMANVVAKSRQSEADNAENALKEHFQTQLNESSDVDDESRRIFDSIDLDRNGSLSAEEVSIFLSSLPIHANTTSRTNHAHNWFLNMDKNKDGQIHFQEFADYLASIALEDE</sequence>
<dbReference type="SMART" id="SM00156">
    <property type="entry name" value="PP2Ac"/>
    <property type="match status" value="1"/>
</dbReference>
<dbReference type="InterPro" id="IPR002048">
    <property type="entry name" value="EF_hand_dom"/>
</dbReference>
<protein>
    <recommendedName>
        <fullName evidence="3">Serine/threonine-protein phosphatase</fullName>
        <ecNumber evidence="3">3.1.3.16</ecNumber>
    </recommendedName>
</protein>
<dbReference type="InterPro" id="IPR018247">
    <property type="entry name" value="EF_Hand_1_Ca_BS"/>
</dbReference>
<dbReference type="AlphaFoldDB" id="A0A7S0ZHK3"/>
<dbReference type="InterPro" id="IPR011992">
    <property type="entry name" value="EF-hand-dom_pair"/>
</dbReference>
<dbReference type="SMART" id="SM00054">
    <property type="entry name" value="EFh"/>
    <property type="match status" value="2"/>
</dbReference>
<dbReference type="EMBL" id="HBFP01008915">
    <property type="protein sequence ID" value="CAD8822005.1"/>
    <property type="molecule type" value="Transcribed_RNA"/>
</dbReference>
<evidence type="ECO:0000256" key="3">
    <source>
        <dbReference type="RuleBase" id="RU004273"/>
    </source>
</evidence>
<dbReference type="GO" id="GO:0033192">
    <property type="term" value="F:calmodulin-dependent protein phosphatase activity"/>
    <property type="evidence" value="ECO:0007669"/>
    <property type="project" value="InterPro"/>
</dbReference>
<evidence type="ECO:0000259" key="4">
    <source>
        <dbReference type="PROSITE" id="PS50222"/>
    </source>
</evidence>
<dbReference type="InterPro" id="IPR029052">
    <property type="entry name" value="Metallo-depent_PP-like"/>
</dbReference>
<name>A0A7S0ZHK3_9RHOD</name>
<comment type="catalytic activity">
    <reaction evidence="3">
        <text>O-phospho-L-threonyl-[protein] + H2O = L-threonyl-[protein] + phosphate</text>
        <dbReference type="Rhea" id="RHEA:47004"/>
        <dbReference type="Rhea" id="RHEA-COMP:11060"/>
        <dbReference type="Rhea" id="RHEA-COMP:11605"/>
        <dbReference type="ChEBI" id="CHEBI:15377"/>
        <dbReference type="ChEBI" id="CHEBI:30013"/>
        <dbReference type="ChEBI" id="CHEBI:43474"/>
        <dbReference type="ChEBI" id="CHEBI:61977"/>
        <dbReference type="EC" id="3.1.3.16"/>
    </reaction>
</comment>
<dbReference type="EC" id="3.1.3.16" evidence="3"/>
<dbReference type="PRINTS" id="PR00114">
    <property type="entry name" value="STPHPHTASE"/>
</dbReference>
<dbReference type="PROSITE" id="PS50222">
    <property type="entry name" value="EF_HAND_2"/>
    <property type="match status" value="2"/>
</dbReference>
<dbReference type="GO" id="GO:0005509">
    <property type="term" value="F:calcium ion binding"/>
    <property type="evidence" value="ECO:0007669"/>
    <property type="project" value="InterPro"/>
</dbReference>
<dbReference type="InterPro" id="IPR006186">
    <property type="entry name" value="Ser/Thr-sp_prot-phosphatase"/>
</dbReference>
<dbReference type="Pfam" id="PF13499">
    <property type="entry name" value="EF-hand_7"/>
    <property type="match status" value="1"/>
</dbReference>
<dbReference type="InterPro" id="IPR043360">
    <property type="entry name" value="PP2B"/>
</dbReference>
<dbReference type="PANTHER" id="PTHR45673">
    <property type="entry name" value="SERINE/THREONINE-PROTEIN PHOSPHATASE 2B CATALYTIC SUBUNIT 1-RELATED"/>
    <property type="match status" value="1"/>
</dbReference>
<keyword evidence="2" id="KW-0106">Calcium</keyword>
<dbReference type="Gene3D" id="3.60.21.10">
    <property type="match status" value="1"/>
</dbReference>
<feature type="domain" description="EF-hand" evidence="4">
    <location>
        <begin position="495"/>
        <end position="530"/>
    </location>
</feature>
<keyword evidence="3" id="KW-0378">Hydrolase</keyword>
<gene>
    <name evidence="5" type="ORF">TOLI1172_LOCUS6401</name>
</gene>
<evidence type="ECO:0000256" key="1">
    <source>
        <dbReference type="ARBA" id="ARBA00008294"/>
    </source>
</evidence>
<feature type="domain" description="EF-hand" evidence="4">
    <location>
        <begin position="455"/>
        <end position="490"/>
    </location>
</feature>
<dbReference type="SUPFAM" id="SSF56300">
    <property type="entry name" value="Metallo-dependent phosphatases"/>
    <property type="match status" value="1"/>
</dbReference>
<dbReference type="InterPro" id="IPR004843">
    <property type="entry name" value="Calcineurin-like_PHP"/>
</dbReference>
<dbReference type="SUPFAM" id="SSF47473">
    <property type="entry name" value="EF-hand"/>
    <property type="match status" value="1"/>
</dbReference>
<reference evidence="5" key="1">
    <citation type="submission" date="2021-01" db="EMBL/GenBank/DDBJ databases">
        <authorList>
            <person name="Corre E."/>
            <person name="Pelletier E."/>
            <person name="Niang G."/>
            <person name="Scheremetjew M."/>
            <person name="Finn R."/>
            <person name="Kale V."/>
            <person name="Holt S."/>
            <person name="Cochrane G."/>
            <person name="Meng A."/>
            <person name="Brown T."/>
            <person name="Cohen L."/>
        </authorList>
    </citation>
    <scope>NUCLEOTIDE SEQUENCE</scope>
    <source>
        <strain evidence="5">CCMP3278</strain>
    </source>
</reference>
<dbReference type="CDD" id="cd00051">
    <property type="entry name" value="EFh"/>
    <property type="match status" value="1"/>
</dbReference>
<dbReference type="Pfam" id="PF00149">
    <property type="entry name" value="Metallophos"/>
    <property type="match status" value="1"/>
</dbReference>
<proteinExistence type="inferred from homology"/>
<dbReference type="PROSITE" id="PS00018">
    <property type="entry name" value="EF_HAND_1"/>
    <property type="match status" value="1"/>
</dbReference>
<organism evidence="5">
    <name type="scientific">Timspurckia oligopyrenoides</name>
    <dbReference type="NCBI Taxonomy" id="708627"/>
    <lineage>
        <taxon>Eukaryota</taxon>
        <taxon>Rhodophyta</taxon>
        <taxon>Bangiophyceae</taxon>
        <taxon>Porphyridiales</taxon>
        <taxon>Porphyridiaceae</taxon>
        <taxon>Timspurckia</taxon>
    </lineage>
</organism>
<evidence type="ECO:0000256" key="2">
    <source>
        <dbReference type="ARBA" id="ARBA00022837"/>
    </source>
</evidence>
<comment type="similarity">
    <text evidence="1 3">Belongs to the PPP phosphatase family.</text>
</comment>
<dbReference type="PROSITE" id="PS00125">
    <property type="entry name" value="SER_THR_PHOSPHATASE"/>
    <property type="match status" value="1"/>
</dbReference>
<dbReference type="GO" id="GO:0097720">
    <property type="term" value="P:calcineurin-mediated signaling"/>
    <property type="evidence" value="ECO:0007669"/>
    <property type="project" value="InterPro"/>
</dbReference>
<accession>A0A7S0ZHK3</accession>
<evidence type="ECO:0000313" key="5">
    <source>
        <dbReference type="EMBL" id="CAD8822005.1"/>
    </source>
</evidence>
<dbReference type="Gene3D" id="1.10.238.10">
    <property type="entry name" value="EF-hand"/>
    <property type="match status" value="1"/>
</dbReference>